<dbReference type="OrthoDB" id="2270193at2759"/>
<dbReference type="InterPro" id="IPR003105">
    <property type="entry name" value="SRA_YDG"/>
</dbReference>
<evidence type="ECO:0000313" key="3">
    <source>
        <dbReference type="EMBL" id="KAJ8066541.1"/>
    </source>
</evidence>
<comment type="caution">
    <text evidence="3">The sequence shown here is derived from an EMBL/GenBank/DDBJ whole genome shotgun (WGS) entry which is preliminary data.</text>
</comment>
<dbReference type="InterPro" id="IPR036987">
    <property type="entry name" value="SRA-YDG_sf"/>
</dbReference>
<proteinExistence type="predicted"/>
<dbReference type="GO" id="GO:0016567">
    <property type="term" value="P:protein ubiquitination"/>
    <property type="evidence" value="ECO:0007669"/>
    <property type="project" value="TreeGrafter"/>
</dbReference>
<feature type="domain" description="YDG" evidence="2">
    <location>
        <begin position="25"/>
        <end position="155"/>
    </location>
</feature>
<name>A0A9X0DK42_9HELO</name>
<gene>
    <name evidence="3" type="ORF">OCU04_005597</name>
</gene>
<dbReference type="AlphaFoldDB" id="A0A9X0DK42"/>
<protein>
    <recommendedName>
        <fullName evidence="2">YDG domain-containing protein</fullName>
    </recommendedName>
</protein>
<dbReference type="PANTHER" id="PTHR14140">
    <property type="entry name" value="E3 UBIQUITIN-PROTEIN LIGASE UHRF-RELATED"/>
    <property type="match status" value="1"/>
</dbReference>
<evidence type="ECO:0000313" key="4">
    <source>
        <dbReference type="Proteomes" id="UP001152300"/>
    </source>
</evidence>
<accession>A0A9X0DK42</accession>
<dbReference type="SMART" id="SM00466">
    <property type="entry name" value="SRA"/>
    <property type="match status" value="1"/>
</dbReference>
<evidence type="ECO:0000259" key="2">
    <source>
        <dbReference type="SMART" id="SM00466"/>
    </source>
</evidence>
<dbReference type="Proteomes" id="UP001152300">
    <property type="component" value="Unassembled WGS sequence"/>
</dbReference>
<keyword evidence="4" id="KW-1185">Reference proteome</keyword>
<keyword evidence="1" id="KW-0539">Nucleus</keyword>
<dbReference type="InterPro" id="IPR015947">
    <property type="entry name" value="PUA-like_sf"/>
</dbReference>
<sequence>MFRGIKFKKGQQPGYRATWVKDERSPHAEGHNGHVIGDWWPYRLCTMRDVVHGNLKNGICGKPDHGAVSILMGSENRYKDIDNGDVIEYCGDKTNLMDLGFETGKLIRVIRGAKDGSIFAPSVGFRYDGLYKIESKEKLPEKGYNRYKLVQDKNQKPIRMVHPTVDEMDEFIARNNWISSNKSKAKR</sequence>
<dbReference type="GO" id="GO:0061630">
    <property type="term" value="F:ubiquitin protein ligase activity"/>
    <property type="evidence" value="ECO:0007669"/>
    <property type="project" value="TreeGrafter"/>
</dbReference>
<dbReference type="PANTHER" id="PTHR14140:SF27">
    <property type="entry name" value="OS04G0289800 PROTEIN"/>
    <property type="match status" value="1"/>
</dbReference>
<organism evidence="3 4">
    <name type="scientific">Sclerotinia nivalis</name>
    <dbReference type="NCBI Taxonomy" id="352851"/>
    <lineage>
        <taxon>Eukaryota</taxon>
        <taxon>Fungi</taxon>
        <taxon>Dikarya</taxon>
        <taxon>Ascomycota</taxon>
        <taxon>Pezizomycotina</taxon>
        <taxon>Leotiomycetes</taxon>
        <taxon>Helotiales</taxon>
        <taxon>Sclerotiniaceae</taxon>
        <taxon>Sclerotinia</taxon>
    </lineage>
</organism>
<evidence type="ECO:0000256" key="1">
    <source>
        <dbReference type="ARBA" id="ARBA00023242"/>
    </source>
</evidence>
<dbReference type="SUPFAM" id="SSF88697">
    <property type="entry name" value="PUA domain-like"/>
    <property type="match status" value="1"/>
</dbReference>
<dbReference type="Pfam" id="PF02182">
    <property type="entry name" value="SAD_SRA"/>
    <property type="match status" value="1"/>
</dbReference>
<dbReference type="GO" id="GO:0044027">
    <property type="term" value="P:negative regulation of gene expression via chromosomal CpG island methylation"/>
    <property type="evidence" value="ECO:0007669"/>
    <property type="project" value="TreeGrafter"/>
</dbReference>
<dbReference type="Gene3D" id="2.30.280.10">
    <property type="entry name" value="SRA-YDG"/>
    <property type="match status" value="2"/>
</dbReference>
<reference evidence="3" key="1">
    <citation type="submission" date="2022-11" db="EMBL/GenBank/DDBJ databases">
        <title>Genome Resource of Sclerotinia nivalis Strain SnTB1, a Plant Pathogen Isolated from American Ginseng.</title>
        <authorList>
            <person name="Fan S."/>
        </authorList>
    </citation>
    <scope>NUCLEOTIDE SEQUENCE</scope>
    <source>
        <strain evidence="3">SnTB1</strain>
    </source>
</reference>
<dbReference type="EMBL" id="JAPEIS010000005">
    <property type="protein sequence ID" value="KAJ8066541.1"/>
    <property type="molecule type" value="Genomic_DNA"/>
</dbReference>
<dbReference type="InterPro" id="IPR045134">
    <property type="entry name" value="UHRF1/2-like"/>
</dbReference>